<keyword evidence="3" id="KW-0547">Nucleotide-binding</keyword>
<dbReference type="PANTHER" id="PTHR11584">
    <property type="entry name" value="SERINE/THREONINE PROTEIN KINASE"/>
    <property type="match status" value="1"/>
</dbReference>
<accession>A0A0R3SX30</accession>
<feature type="domain" description="MAP3K TRAFs-binding" evidence="6">
    <location>
        <begin position="84"/>
        <end position="276"/>
    </location>
</feature>
<dbReference type="GO" id="GO:0004674">
    <property type="term" value="F:protein serine/threonine kinase activity"/>
    <property type="evidence" value="ECO:0007669"/>
    <property type="project" value="UniProtKB-KW"/>
</dbReference>
<dbReference type="OrthoDB" id="275301at2759"/>
<sequence>MSSEQVCVVCIFDGNFSARKESISVGGKGNAISAVIQACEDIKAKIQQYTFDQISINNTEVLDALYNAEILIIDISGWKEVSVVLYHLGVRESVKSTVNIVLVCADDVDLIKSLPAFEEPNLILPYVTDEEYCARYVDIDRLNLLNGEVVTVKSKHMSSLPMLSSRLVEVFRKAQKATRYHLTWQFVKELRSDRETLKDDELREKLRKMRRRLDDPRLLSPDSLLNMFLSYLRIEAFSEMISLVEAIQGLHNYQNLLEPPNIRYYYAFALNRRNGKDRESLEKAIESYRKGFQESSSDYLGINLATLLVIGGADRSNKELATVCVVMDMLINILFNHASPRPTPVPYVIIERIKV</sequence>
<dbReference type="STRING" id="6216.A0A0R3SX30"/>
<name>A0A0R3SX30_HYMDI</name>
<evidence type="ECO:0000313" key="9">
    <source>
        <dbReference type="WBParaSite" id="HDID_0001027501-mRNA-1"/>
    </source>
</evidence>
<dbReference type="InterPro" id="IPR025136">
    <property type="entry name" value="MAP3K_TRAF-bd"/>
</dbReference>
<organism evidence="9">
    <name type="scientific">Hymenolepis diminuta</name>
    <name type="common">Rat tapeworm</name>
    <dbReference type="NCBI Taxonomy" id="6216"/>
    <lineage>
        <taxon>Eukaryota</taxon>
        <taxon>Metazoa</taxon>
        <taxon>Spiralia</taxon>
        <taxon>Lophotrochozoa</taxon>
        <taxon>Platyhelminthes</taxon>
        <taxon>Cestoda</taxon>
        <taxon>Eucestoda</taxon>
        <taxon>Cyclophyllidea</taxon>
        <taxon>Hymenolepididae</taxon>
        <taxon>Hymenolepis</taxon>
    </lineage>
</organism>
<dbReference type="GO" id="GO:0005524">
    <property type="term" value="F:ATP binding"/>
    <property type="evidence" value="ECO:0007669"/>
    <property type="project" value="UniProtKB-KW"/>
</dbReference>
<dbReference type="AlphaFoldDB" id="A0A0R3SX30"/>
<evidence type="ECO:0000313" key="7">
    <source>
        <dbReference type="EMBL" id="VDL63008.1"/>
    </source>
</evidence>
<protein>
    <submittedName>
        <fullName evidence="9">DUF4071 domain-containing protein</fullName>
    </submittedName>
</protein>
<dbReference type="WBParaSite" id="HDID_0001027501-mRNA-1">
    <property type="protein sequence ID" value="HDID_0001027501-mRNA-1"/>
    <property type="gene ID" value="HDID_0001027501"/>
</dbReference>
<keyword evidence="2" id="KW-0808">Transferase</keyword>
<evidence type="ECO:0000256" key="3">
    <source>
        <dbReference type="ARBA" id="ARBA00022741"/>
    </source>
</evidence>
<evidence type="ECO:0000256" key="2">
    <source>
        <dbReference type="ARBA" id="ARBA00022679"/>
    </source>
</evidence>
<dbReference type="Proteomes" id="UP000274504">
    <property type="component" value="Unassembled WGS sequence"/>
</dbReference>
<proteinExistence type="predicted"/>
<keyword evidence="5" id="KW-0067">ATP-binding</keyword>
<evidence type="ECO:0000256" key="4">
    <source>
        <dbReference type="ARBA" id="ARBA00022777"/>
    </source>
</evidence>
<dbReference type="PANTHER" id="PTHR11584:SF394">
    <property type="entry name" value="APOPTOTIC SIGNAL-REGULATING KINASE 1, ISOFORM C"/>
    <property type="match status" value="1"/>
</dbReference>
<gene>
    <name evidence="7" type="ORF">HDID_LOCUS10273</name>
</gene>
<evidence type="ECO:0000256" key="5">
    <source>
        <dbReference type="ARBA" id="ARBA00022840"/>
    </source>
</evidence>
<keyword evidence="4" id="KW-0418">Kinase</keyword>
<evidence type="ECO:0000313" key="8">
    <source>
        <dbReference type="Proteomes" id="UP000274504"/>
    </source>
</evidence>
<reference evidence="9" key="1">
    <citation type="submission" date="2017-02" db="UniProtKB">
        <authorList>
            <consortium name="WormBaseParasite"/>
        </authorList>
    </citation>
    <scope>IDENTIFICATION</scope>
</reference>
<reference evidence="7 8" key="2">
    <citation type="submission" date="2018-11" db="EMBL/GenBank/DDBJ databases">
        <authorList>
            <consortium name="Pathogen Informatics"/>
        </authorList>
    </citation>
    <scope>NUCLEOTIDE SEQUENCE [LARGE SCALE GENOMIC DNA]</scope>
</reference>
<evidence type="ECO:0000256" key="1">
    <source>
        <dbReference type="ARBA" id="ARBA00022527"/>
    </source>
</evidence>
<dbReference type="Pfam" id="PF13281">
    <property type="entry name" value="MAP3K_TRAF_bd"/>
    <property type="match status" value="1"/>
</dbReference>
<evidence type="ECO:0000259" key="6">
    <source>
        <dbReference type="Pfam" id="PF13281"/>
    </source>
</evidence>
<keyword evidence="1" id="KW-0723">Serine/threonine-protein kinase</keyword>
<dbReference type="EMBL" id="UYSG01011597">
    <property type="protein sequence ID" value="VDL63008.1"/>
    <property type="molecule type" value="Genomic_DNA"/>
</dbReference>